<evidence type="ECO:0000313" key="2">
    <source>
        <dbReference type="EMBL" id="EGI62134.1"/>
    </source>
</evidence>
<reference evidence="2" key="1">
    <citation type="submission" date="2011-02" db="EMBL/GenBank/DDBJ databases">
        <title>The genome of the leaf-cutting ant Acromyrmex echinatior suggests key adaptations to social evolution and fungus farming.</title>
        <authorList>
            <person name="Nygaard S."/>
            <person name="Zhang G."/>
        </authorList>
    </citation>
    <scope>NUCLEOTIDE SEQUENCE</scope>
</reference>
<organism evidence="3">
    <name type="scientific">Acromyrmex echinatior</name>
    <name type="common">Panamanian leafcutter ant</name>
    <name type="synonym">Acromyrmex octospinosus echinatior</name>
    <dbReference type="NCBI Taxonomy" id="103372"/>
    <lineage>
        <taxon>Eukaryota</taxon>
        <taxon>Metazoa</taxon>
        <taxon>Ecdysozoa</taxon>
        <taxon>Arthropoda</taxon>
        <taxon>Hexapoda</taxon>
        <taxon>Insecta</taxon>
        <taxon>Pterygota</taxon>
        <taxon>Neoptera</taxon>
        <taxon>Endopterygota</taxon>
        <taxon>Hymenoptera</taxon>
        <taxon>Apocrita</taxon>
        <taxon>Aculeata</taxon>
        <taxon>Formicoidea</taxon>
        <taxon>Formicidae</taxon>
        <taxon>Myrmicinae</taxon>
        <taxon>Acromyrmex</taxon>
    </lineage>
</organism>
<feature type="region of interest" description="Disordered" evidence="1">
    <location>
        <begin position="119"/>
        <end position="141"/>
    </location>
</feature>
<dbReference type="AlphaFoldDB" id="F4WUG9"/>
<gene>
    <name evidence="2" type="ORF">G5I_09539</name>
</gene>
<accession>F4WUG9</accession>
<dbReference type="InParanoid" id="F4WUG9"/>
<name>F4WUG9_ACREC</name>
<protein>
    <submittedName>
        <fullName evidence="2">Uncharacterized protein</fullName>
    </submittedName>
</protein>
<sequence>MAWYTRSWKKSEDGVRAVARSGGGIGGKYYDSKQQETVMDRHERAHGPRAAFPLYKSPPVLRIDAIVGGARRLLLVVTAEINALKSMHGDSMYHKRRRAHRAANIDGIDKGMRERITIDMSNRSSKQNASRQSYANQMISQ</sequence>
<dbReference type="Proteomes" id="UP000007755">
    <property type="component" value="Unassembled WGS sequence"/>
</dbReference>
<evidence type="ECO:0000256" key="1">
    <source>
        <dbReference type="SAM" id="MobiDB-lite"/>
    </source>
</evidence>
<dbReference type="EMBL" id="GL888365">
    <property type="protein sequence ID" value="EGI62134.1"/>
    <property type="molecule type" value="Genomic_DNA"/>
</dbReference>
<evidence type="ECO:0000313" key="3">
    <source>
        <dbReference type="Proteomes" id="UP000007755"/>
    </source>
</evidence>
<keyword evidence="3" id="KW-1185">Reference proteome</keyword>
<proteinExistence type="predicted"/>